<dbReference type="Gene3D" id="1.10.510.10">
    <property type="entry name" value="Transferase(Phosphotransferase) domain 1"/>
    <property type="match status" value="1"/>
</dbReference>
<dbReference type="InterPro" id="IPR000719">
    <property type="entry name" value="Prot_kinase_dom"/>
</dbReference>
<evidence type="ECO:0000256" key="7">
    <source>
        <dbReference type="ARBA" id="ARBA00022840"/>
    </source>
</evidence>
<dbReference type="GO" id="GO:0000422">
    <property type="term" value="P:autophagy of mitochondrion"/>
    <property type="evidence" value="ECO:0007669"/>
    <property type="project" value="TreeGrafter"/>
</dbReference>
<keyword evidence="7" id="KW-0067">ATP-binding</keyword>
<dbReference type="GO" id="GO:0005776">
    <property type="term" value="C:autophagosome"/>
    <property type="evidence" value="ECO:0007669"/>
    <property type="project" value="TreeGrafter"/>
</dbReference>
<comment type="catalytic activity">
    <reaction evidence="10">
        <text>L-threonyl-[protein] + ATP = O-phospho-L-threonyl-[protein] + ADP + H(+)</text>
        <dbReference type="Rhea" id="RHEA:46608"/>
        <dbReference type="Rhea" id="RHEA-COMP:11060"/>
        <dbReference type="Rhea" id="RHEA-COMP:11605"/>
        <dbReference type="ChEBI" id="CHEBI:15378"/>
        <dbReference type="ChEBI" id="CHEBI:30013"/>
        <dbReference type="ChEBI" id="CHEBI:30616"/>
        <dbReference type="ChEBI" id="CHEBI:61977"/>
        <dbReference type="ChEBI" id="CHEBI:456216"/>
        <dbReference type="EC" id="2.7.11.1"/>
    </reaction>
</comment>
<dbReference type="PANTHER" id="PTHR24348:SF22">
    <property type="entry name" value="NON-SPECIFIC SERINE_THREONINE PROTEIN KINASE"/>
    <property type="match status" value="1"/>
</dbReference>
<evidence type="ECO:0000313" key="14">
    <source>
        <dbReference type="Proteomes" id="UP000813461"/>
    </source>
</evidence>
<dbReference type="Proteomes" id="UP000813461">
    <property type="component" value="Unassembled WGS sequence"/>
</dbReference>
<comment type="subcellular location">
    <subcellularLocation>
        <location evidence="1">Preautophagosomal structure membrane</location>
        <topology evidence="1">Peripheral membrane protein</topology>
    </subcellularLocation>
</comment>
<gene>
    <name evidence="13" type="ORF">FB567DRAFT_437552</name>
</gene>
<dbReference type="PROSITE" id="PS00108">
    <property type="entry name" value="PROTEIN_KINASE_ST"/>
    <property type="match status" value="1"/>
</dbReference>
<keyword evidence="6 13" id="KW-0418">Kinase</keyword>
<evidence type="ECO:0000256" key="8">
    <source>
        <dbReference type="ARBA" id="ARBA00023006"/>
    </source>
</evidence>
<dbReference type="GO" id="GO:0005524">
    <property type="term" value="F:ATP binding"/>
    <property type="evidence" value="ECO:0007669"/>
    <property type="project" value="UniProtKB-KW"/>
</dbReference>
<accession>A0A8K0RAA8</accession>
<keyword evidence="8" id="KW-0072">Autophagy</keyword>
<comment type="caution">
    <text evidence="13">The sequence shown here is derived from an EMBL/GenBank/DDBJ whole genome shotgun (WGS) entry which is preliminary data.</text>
</comment>
<evidence type="ECO:0000256" key="6">
    <source>
        <dbReference type="ARBA" id="ARBA00022777"/>
    </source>
</evidence>
<dbReference type="EMBL" id="JAGMVJ010000005">
    <property type="protein sequence ID" value="KAH7090352.1"/>
    <property type="molecule type" value="Genomic_DNA"/>
</dbReference>
<name>A0A8K0RAA8_9PLEO</name>
<dbReference type="PROSITE" id="PS50011">
    <property type="entry name" value="PROTEIN_KINASE_DOM"/>
    <property type="match status" value="1"/>
</dbReference>
<evidence type="ECO:0000256" key="1">
    <source>
        <dbReference type="ARBA" id="ARBA00004623"/>
    </source>
</evidence>
<evidence type="ECO:0000256" key="10">
    <source>
        <dbReference type="ARBA" id="ARBA00047899"/>
    </source>
</evidence>
<dbReference type="CDD" id="cd00180">
    <property type="entry name" value="PKc"/>
    <property type="match status" value="1"/>
</dbReference>
<comment type="catalytic activity">
    <reaction evidence="11">
        <text>L-seryl-[protein] + ATP = O-phospho-L-seryl-[protein] + ADP + H(+)</text>
        <dbReference type="Rhea" id="RHEA:17989"/>
        <dbReference type="Rhea" id="RHEA-COMP:9863"/>
        <dbReference type="Rhea" id="RHEA-COMP:11604"/>
        <dbReference type="ChEBI" id="CHEBI:15378"/>
        <dbReference type="ChEBI" id="CHEBI:29999"/>
        <dbReference type="ChEBI" id="CHEBI:30616"/>
        <dbReference type="ChEBI" id="CHEBI:83421"/>
        <dbReference type="ChEBI" id="CHEBI:456216"/>
        <dbReference type="EC" id="2.7.11.1"/>
    </reaction>
</comment>
<dbReference type="GO" id="GO:0042594">
    <property type="term" value="P:response to starvation"/>
    <property type="evidence" value="ECO:0007669"/>
    <property type="project" value="TreeGrafter"/>
</dbReference>
<proteinExistence type="predicted"/>
<dbReference type="AlphaFoldDB" id="A0A8K0RAA8"/>
<dbReference type="Pfam" id="PF00069">
    <property type="entry name" value="Pkinase"/>
    <property type="match status" value="1"/>
</dbReference>
<dbReference type="GO" id="GO:0034727">
    <property type="term" value="P:piecemeal microautophagy of the nucleus"/>
    <property type="evidence" value="ECO:0007669"/>
    <property type="project" value="TreeGrafter"/>
</dbReference>
<evidence type="ECO:0000313" key="13">
    <source>
        <dbReference type="EMBL" id="KAH7090352.1"/>
    </source>
</evidence>
<keyword evidence="3" id="KW-0723">Serine/threonine-protein kinase</keyword>
<dbReference type="GO" id="GO:0004674">
    <property type="term" value="F:protein serine/threonine kinase activity"/>
    <property type="evidence" value="ECO:0007669"/>
    <property type="project" value="UniProtKB-KW"/>
</dbReference>
<evidence type="ECO:0000256" key="2">
    <source>
        <dbReference type="ARBA" id="ARBA00012513"/>
    </source>
</evidence>
<evidence type="ECO:0000259" key="12">
    <source>
        <dbReference type="PROSITE" id="PS50011"/>
    </source>
</evidence>
<dbReference type="OrthoDB" id="310217at2759"/>
<organism evidence="13 14">
    <name type="scientific">Paraphoma chrysanthemicola</name>
    <dbReference type="NCBI Taxonomy" id="798071"/>
    <lineage>
        <taxon>Eukaryota</taxon>
        <taxon>Fungi</taxon>
        <taxon>Dikarya</taxon>
        <taxon>Ascomycota</taxon>
        <taxon>Pezizomycotina</taxon>
        <taxon>Dothideomycetes</taxon>
        <taxon>Pleosporomycetidae</taxon>
        <taxon>Pleosporales</taxon>
        <taxon>Pleosporineae</taxon>
        <taxon>Phaeosphaeriaceae</taxon>
        <taxon>Paraphoma</taxon>
    </lineage>
</organism>
<dbReference type="SMART" id="SM00220">
    <property type="entry name" value="S_TKc"/>
    <property type="match status" value="1"/>
</dbReference>
<protein>
    <recommendedName>
        <fullName evidence="2">non-specific serine/threonine protein kinase</fullName>
        <ecNumber evidence="2">2.7.11.1</ecNumber>
    </recommendedName>
    <alternativeName>
        <fullName evidence="9">Autophagy-related protein 1</fullName>
    </alternativeName>
</protein>
<dbReference type="PANTHER" id="PTHR24348">
    <property type="entry name" value="SERINE/THREONINE-PROTEIN KINASE UNC-51-RELATED"/>
    <property type="match status" value="1"/>
</dbReference>
<evidence type="ECO:0000256" key="11">
    <source>
        <dbReference type="ARBA" id="ARBA00048679"/>
    </source>
</evidence>
<dbReference type="InterPro" id="IPR045269">
    <property type="entry name" value="Atg1-like"/>
</dbReference>
<reference evidence="13" key="1">
    <citation type="journal article" date="2021" name="Nat. Commun.">
        <title>Genetic determinants of endophytism in the Arabidopsis root mycobiome.</title>
        <authorList>
            <person name="Mesny F."/>
            <person name="Miyauchi S."/>
            <person name="Thiergart T."/>
            <person name="Pickel B."/>
            <person name="Atanasova L."/>
            <person name="Karlsson M."/>
            <person name="Huettel B."/>
            <person name="Barry K.W."/>
            <person name="Haridas S."/>
            <person name="Chen C."/>
            <person name="Bauer D."/>
            <person name="Andreopoulos W."/>
            <person name="Pangilinan J."/>
            <person name="LaButti K."/>
            <person name="Riley R."/>
            <person name="Lipzen A."/>
            <person name="Clum A."/>
            <person name="Drula E."/>
            <person name="Henrissat B."/>
            <person name="Kohler A."/>
            <person name="Grigoriev I.V."/>
            <person name="Martin F.M."/>
            <person name="Hacquard S."/>
        </authorList>
    </citation>
    <scope>NUCLEOTIDE SEQUENCE</scope>
    <source>
        <strain evidence="13">MPI-SDFR-AT-0120</strain>
    </source>
</reference>
<evidence type="ECO:0000256" key="9">
    <source>
        <dbReference type="ARBA" id="ARBA00030237"/>
    </source>
</evidence>
<dbReference type="InterPro" id="IPR011009">
    <property type="entry name" value="Kinase-like_dom_sf"/>
</dbReference>
<evidence type="ECO:0000256" key="5">
    <source>
        <dbReference type="ARBA" id="ARBA00022741"/>
    </source>
</evidence>
<dbReference type="GO" id="GO:0000045">
    <property type="term" value="P:autophagosome assembly"/>
    <property type="evidence" value="ECO:0007669"/>
    <property type="project" value="TreeGrafter"/>
</dbReference>
<dbReference type="SUPFAM" id="SSF56112">
    <property type="entry name" value="Protein kinase-like (PK-like)"/>
    <property type="match status" value="1"/>
</dbReference>
<feature type="domain" description="Protein kinase" evidence="12">
    <location>
        <begin position="18"/>
        <end position="343"/>
    </location>
</feature>
<dbReference type="GO" id="GO:0061709">
    <property type="term" value="P:reticulophagy"/>
    <property type="evidence" value="ECO:0007669"/>
    <property type="project" value="TreeGrafter"/>
</dbReference>
<sequence>MSWAISDLKNPVQFEKLFEESGEIGEGTDGTVTVYTHRHTAEFIAVKTPRYDLSSSNHEESIIREIRNLAILGRHEHISSMLTFTQNFRFDQGPAIFFQLCDLGDLDHYVYKWKRRETTHGRPERLLEITILKLLRDVGLGLDYLHNGLTKSYVHVDLKPANILVLTPPGFADPGDAIPALPTFKITDFARLIIYPLHPAKSLSFWPGTYLYSPPPAERTRAGFTPAVDMWSLGAAIQHIALGIKPRQSRAAFIVSRKRKGQKYPTLDEDLSKWPWRDVIPTVYRPLDTTCAELREKWDVQGHLPHHQPYSKRLNTWYKALMERDPRERLTAAQLQRYVVPLIETQLKIEEKIALAREKFVEAKELREGVLVRKFMYEVRPDARLSNVAKKPKYDGEDYGGSI</sequence>
<keyword evidence="14" id="KW-1185">Reference proteome</keyword>
<dbReference type="EC" id="2.7.11.1" evidence="2"/>
<dbReference type="GO" id="GO:0034045">
    <property type="term" value="C:phagophore assembly site membrane"/>
    <property type="evidence" value="ECO:0007669"/>
    <property type="project" value="UniProtKB-SubCell"/>
</dbReference>
<dbReference type="GO" id="GO:0010506">
    <property type="term" value="P:regulation of autophagy"/>
    <property type="evidence" value="ECO:0007669"/>
    <property type="project" value="InterPro"/>
</dbReference>
<keyword evidence="4" id="KW-0808">Transferase</keyword>
<evidence type="ECO:0000256" key="4">
    <source>
        <dbReference type="ARBA" id="ARBA00022679"/>
    </source>
</evidence>
<dbReference type="InterPro" id="IPR008271">
    <property type="entry name" value="Ser/Thr_kinase_AS"/>
</dbReference>
<keyword evidence="5" id="KW-0547">Nucleotide-binding</keyword>
<evidence type="ECO:0000256" key="3">
    <source>
        <dbReference type="ARBA" id="ARBA00022527"/>
    </source>
</evidence>
<dbReference type="GO" id="GO:0005829">
    <property type="term" value="C:cytosol"/>
    <property type="evidence" value="ECO:0007669"/>
    <property type="project" value="TreeGrafter"/>
</dbReference>